<evidence type="ECO:0000313" key="9">
    <source>
        <dbReference type="WBParaSite" id="Hba_14515"/>
    </source>
</evidence>
<evidence type="ECO:0000256" key="3">
    <source>
        <dbReference type="ARBA" id="ARBA00022794"/>
    </source>
</evidence>
<keyword evidence="8" id="KW-1185">Reference proteome</keyword>
<accession>A0A1I7XAP3</accession>
<protein>
    <submittedName>
        <fullName evidence="9">Clusterin-associated protein 1</fullName>
    </submittedName>
</protein>
<comment type="similarity">
    <text evidence="2">Belongs to the CLUAP1 family.</text>
</comment>
<evidence type="ECO:0000313" key="8">
    <source>
        <dbReference type="Proteomes" id="UP000095283"/>
    </source>
</evidence>
<feature type="coiled-coil region" evidence="7">
    <location>
        <begin position="174"/>
        <end position="208"/>
    </location>
</feature>
<evidence type="ECO:0000256" key="6">
    <source>
        <dbReference type="ARBA" id="ARBA00023273"/>
    </source>
</evidence>
<keyword evidence="5" id="KW-0969">Cilium</keyword>
<dbReference type="WBParaSite" id="Hba_14515">
    <property type="protein sequence ID" value="Hba_14515"/>
    <property type="gene ID" value="Hba_14515"/>
</dbReference>
<organism evidence="8 9">
    <name type="scientific">Heterorhabditis bacteriophora</name>
    <name type="common">Entomopathogenic nematode worm</name>
    <dbReference type="NCBI Taxonomy" id="37862"/>
    <lineage>
        <taxon>Eukaryota</taxon>
        <taxon>Metazoa</taxon>
        <taxon>Ecdysozoa</taxon>
        <taxon>Nematoda</taxon>
        <taxon>Chromadorea</taxon>
        <taxon>Rhabditida</taxon>
        <taxon>Rhabditina</taxon>
        <taxon>Rhabditomorpha</taxon>
        <taxon>Strongyloidea</taxon>
        <taxon>Heterorhabditidae</taxon>
        <taxon>Heterorhabditis</taxon>
    </lineage>
</organism>
<dbReference type="Proteomes" id="UP000095283">
    <property type="component" value="Unplaced"/>
</dbReference>
<dbReference type="GO" id="GO:0005929">
    <property type="term" value="C:cilium"/>
    <property type="evidence" value="ECO:0007669"/>
    <property type="project" value="UniProtKB-SubCell"/>
</dbReference>
<keyword evidence="6" id="KW-0966">Cell projection</keyword>
<reference evidence="9" key="1">
    <citation type="submission" date="2016-11" db="UniProtKB">
        <authorList>
            <consortium name="WormBaseParasite"/>
        </authorList>
    </citation>
    <scope>IDENTIFICATION</scope>
</reference>
<dbReference type="GO" id="GO:0030992">
    <property type="term" value="C:intraciliary transport particle B"/>
    <property type="evidence" value="ECO:0007669"/>
    <property type="project" value="TreeGrafter"/>
</dbReference>
<dbReference type="GO" id="GO:0060271">
    <property type="term" value="P:cilium assembly"/>
    <property type="evidence" value="ECO:0007669"/>
    <property type="project" value="TreeGrafter"/>
</dbReference>
<evidence type="ECO:0000256" key="5">
    <source>
        <dbReference type="ARBA" id="ARBA00023069"/>
    </source>
</evidence>
<dbReference type="InterPro" id="IPR019366">
    <property type="entry name" value="Clusterin-associated_protein-1"/>
</dbReference>
<keyword evidence="3" id="KW-0970">Cilium biogenesis/degradation</keyword>
<evidence type="ECO:0000256" key="2">
    <source>
        <dbReference type="ARBA" id="ARBA00008340"/>
    </source>
</evidence>
<dbReference type="Pfam" id="PF10234">
    <property type="entry name" value="Cluap1"/>
    <property type="match status" value="2"/>
</dbReference>
<evidence type="ECO:0000256" key="7">
    <source>
        <dbReference type="SAM" id="Coils"/>
    </source>
</evidence>
<keyword evidence="4 7" id="KW-0175">Coiled coil</keyword>
<evidence type="ECO:0000256" key="1">
    <source>
        <dbReference type="ARBA" id="ARBA00004138"/>
    </source>
</evidence>
<evidence type="ECO:0000256" key="4">
    <source>
        <dbReference type="ARBA" id="ARBA00023054"/>
    </source>
</evidence>
<dbReference type="PANTHER" id="PTHR21547">
    <property type="entry name" value="CLUSTERIN ASSOCIATED PROTEIN 1"/>
    <property type="match status" value="1"/>
</dbReference>
<sequence>MSYRELRNLCEMTRALGYPRLLSIENFRSPNFLLIAELLEWIVKRYYGSRFEPNATLSAQQTSTEQDRILFIKQAVLLLLQNSRLKLNPRRLYQADGHAVQDILPAIRLLYDADKQKMSEDLPAKWNAIKAKLNIKRRRNRATSRAIPLAEAEKTVQQSIGTLTAETQEFTTKLNNVASDEAALDEKIERKKREYEQMQKRYVKLQDMLFCELPQQDELGTTEYYSCQLINVLNAIEQKRPFIGQGSQNVYVLKFRNLAYLQQLHLDIEKADRQRQVTIGKNALIHRILYYHDPKMRINANSSILYKNGIKILHTVGNF</sequence>
<dbReference type="GO" id="GO:0005815">
    <property type="term" value="C:microtubule organizing center"/>
    <property type="evidence" value="ECO:0007669"/>
    <property type="project" value="TreeGrafter"/>
</dbReference>
<proteinExistence type="inferred from homology"/>
<dbReference type="AlphaFoldDB" id="A0A1I7XAP3"/>
<dbReference type="PANTHER" id="PTHR21547:SF0">
    <property type="entry name" value="CLUSTERIN-ASSOCIATED PROTEIN 1"/>
    <property type="match status" value="1"/>
</dbReference>
<comment type="subcellular location">
    <subcellularLocation>
        <location evidence="1">Cell projection</location>
        <location evidence="1">Cilium</location>
    </subcellularLocation>
</comment>
<name>A0A1I7XAP3_HETBA</name>